<dbReference type="Proteomes" id="UP000284219">
    <property type="component" value="Unassembled WGS sequence"/>
</dbReference>
<organism evidence="2 3">
    <name type="scientific">Ammoniphilus oxalaticus</name>
    <dbReference type="NCBI Taxonomy" id="66863"/>
    <lineage>
        <taxon>Bacteria</taxon>
        <taxon>Bacillati</taxon>
        <taxon>Bacillota</taxon>
        <taxon>Bacilli</taxon>
        <taxon>Bacillales</taxon>
        <taxon>Paenibacillaceae</taxon>
        <taxon>Aneurinibacillus group</taxon>
        <taxon>Ammoniphilus</taxon>
    </lineage>
</organism>
<gene>
    <name evidence="2" type="ORF">BEP19_15015</name>
</gene>
<protein>
    <submittedName>
        <fullName evidence="2">Uncharacterized protein</fullName>
    </submittedName>
</protein>
<sequence>MNQTNRVVPLRSPHRHRKKGDEDMQQNNNDRPVFTTQIGNTTIKIRSILPFMSPKERSEWFEENADLPEVKQMNRILAESLWALEEQESEKEDSHGA</sequence>
<proteinExistence type="predicted"/>
<evidence type="ECO:0000313" key="2">
    <source>
        <dbReference type="EMBL" id="RKD20992.1"/>
    </source>
</evidence>
<keyword evidence="3" id="KW-1185">Reference proteome</keyword>
<dbReference type="AlphaFoldDB" id="A0A419SD04"/>
<reference evidence="2 3" key="1">
    <citation type="submission" date="2016-08" db="EMBL/GenBank/DDBJ databases">
        <title>Novel Firmicute Genomes.</title>
        <authorList>
            <person name="Poppleton D.I."/>
            <person name="Gribaldo S."/>
        </authorList>
    </citation>
    <scope>NUCLEOTIDE SEQUENCE [LARGE SCALE GENOMIC DNA]</scope>
    <source>
        <strain evidence="2 3">RAOx-1</strain>
    </source>
</reference>
<evidence type="ECO:0000256" key="1">
    <source>
        <dbReference type="SAM" id="MobiDB-lite"/>
    </source>
</evidence>
<dbReference type="OrthoDB" id="2680023at2"/>
<accession>A0A419SD04</accession>
<comment type="caution">
    <text evidence="2">The sequence shown here is derived from an EMBL/GenBank/DDBJ whole genome shotgun (WGS) entry which is preliminary data.</text>
</comment>
<dbReference type="EMBL" id="MCHY01000013">
    <property type="protein sequence ID" value="RKD20992.1"/>
    <property type="molecule type" value="Genomic_DNA"/>
</dbReference>
<dbReference type="RefSeq" id="WP_120191056.1">
    <property type="nucleotide sequence ID" value="NZ_MCHY01000013.1"/>
</dbReference>
<evidence type="ECO:0000313" key="3">
    <source>
        <dbReference type="Proteomes" id="UP000284219"/>
    </source>
</evidence>
<name>A0A419SD04_9BACL</name>
<feature type="region of interest" description="Disordered" evidence="1">
    <location>
        <begin position="1"/>
        <end position="34"/>
    </location>
</feature>
<feature type="compositionally biased region" description="Polar residues" evidence="1">
    <location>
        <begin position="25"/>
        <end position="34"/>
    </location>
</feature>